<dbReference type="GO" id="GO:0042276">
    <property type="term" value="P:error-prone translesion synthesis"/>
    <property type="evidence" value="ECO:0007669"/>
    <property type="project" value="TreeGrafter"/>
</dbReference>
<name>A0A1F7YEI0_9BACT</name>
<dbReference type="GO" id="GO:0005829">
    <property type="term" value="C:cytosol"/>
    <property type="evidence" value="ECO:0007669"/>
    <property type="project" value="TreeGrafter"/>
</dbReference>
<dbReference type="Pfam" id="PF11799">
    <property type="entry name" value="IMS_C"/>
    <property type="match status" value="1"/>
</dbReference>
<organism evidence="3 4">
    <name type="scientific">Candidatus Woesebacteria bacterium RIFCSPHIGHO2_01_FULL_39_28</name>
    <dbReference type="NCBI Taxonomy" id="1802496"/>
    <lineage>
        <taxon>Bacteria</taxon>
        <taxon>Candidatus Woeseibacteriota</taxon>
    </lineage>
</organism>
<dbReference type="GO" id="GO:0006281">
    <property type="term" value="P:DNA repair"/>
    <property type="evidence" value="ECO:0007669"/>
    <property type="project" value="InterPro"/>
</dbReference>
<dbReference type="InterPro" id="IPR036775">
    <property type="entry name" value="DNA_pol_Y-fam_lit_finger_sf"/>
</dbReference>
<dbReference type="Gene3D" id="3.30.1490.100">
    <property type="entry name" value="DNA polymerase, Y-family, little finger domain"/>
    <property type="match status" value="1"/>
</dbReference>
<dbReference type="InterPro" id="IPR043128">
    <property type="entry name" value="Rev_trsase/Diguanyl_cyclase"/>
</dbReference>
<dbReference type="PROSITE" id="PS50173">
    <property type="entry name" value="UMUC"/>
    <property type="match status" value="1"/>
</dbReference>
<dbReference type="AlphaFoldDB" id="A0A1F7YEI0"/>
<dbReference type="Gene3D" id="3.30.70.270">
    <property type="match status" value="1"/>
</dbReference>
<sequence length="404" mass="45832">MDFNPALSTIMHIDLNSCFATIEQQANPHLRGKPIAVAAYTTPNGCILAPSIEAKKYGVKTGMKVRDGRLFCPDLIILPSDPAKYRNIHLALHKLVADYTNKFSPKSIDEFVLNFAGMPSFPRGLFTIGKEIKERIKKEIGEWLTVSIGISTNRFLAKTAAGLHKPDGLDEINKDNFLNLYSGLKLIDLCGIKIRNKVRLNSMGIFNVLDFYNAPLWKLKAAFESVSGYYWYMRLKGFEIDDVSFSRKSYGNSYALPASHQQAHDLLSILSKLTEKTSFRLRRGGYKARGVHLAILFRNGRFWHKGVTTSKDLFDSRDIYKEISRLFTICSIECPVREIAVSVFDLVKNKNSQFTFFEDIEKKERLVKSVDKINERWGSFVITSARMLNTKDLVPDRIAFGSSD</sequence>
<dbReference type="Proteomes" id="UP000178851">
    <property type="component" value="Unassembled WGS sequence"/>
</dbReference>
<dbReference type="InterPro" id="IPR050116">
    <property type="entry name" value="DNA_polymerase-Y"/>
</dbReference>
<dbReference type="GO" id="GO:0003887">
    <property type="term" value="F:DNA-directed DNA polymerase activity"/>
    <property type="evidence" value="ECO:0007669"/>
    <property type="project" value="TreeGrafter"/>
</dbReference>
<dbReference type="InterPro" id="IPR001126">
    <property type="entry name" value="UmuC"/>
</dbReference>
<proteinExistence type="inferred from homology"/>
<comment type="similarity">
    <text evidence="1">Belongs to the DNA polymerase type-Y family.</text>
</comment>
<comment type="caution">
    <text evidence="3">The sequence shown here is derived from an EMBL/GenBank/DDBJ whole genome shotgun (WGS) entry which is preliminary data.</text>
</comment>
<evidence type="ECO:0000259" key="2">
    <source>
        <dbReference type="PROSITE" id="PS50173"/>
    </source>
</evidence>
<reference evidence="3 4" key="1">
    <citation type="journal article" date="2016" name="Nat. Commun.">
        <title>Thousands of microbial genomes shed light on interconnected biogeochemical processes in an aquifer system.</title>
        <authorList>
            <person name="Anantharaman K."/>
            <person name="Brown C.T."/>
            <person name="Hug L.A."/>
            <person name="Sharon I."/>
            <person name="Castelle C.J."/>
            <person name="Probst A.J."/>
            <person name="Thomas B.C."/>
            <person name="Singh A."/>
            <person name="Wilkins M.J."/>
            <person name="Karaoz U."/>
            <person name="Brodie E.L."/>
            <person name="Williams K.H."/>
            <person name="Hubbard S.S."/>
            <person name="Banfield J.F."/>
        </authorList>
    </citation>
    <scope>NUCLEOTIDE SEQUENCE [LARGE SCALE GENOMIC DNA]</scope>
</reference>
<dbReference type="EMBL" id="MGGI01000024">
    <property type="protein sequence ID" value="OGM25008.1"/>
    <property type="molecule type" value="Genomic_DNA"/>
</dbReference>
<dbReference type="Pfam" id="PF00817">
    <property type="entry name" value="IMS"/>
    <property type="match status" value="1"/>
</dbReference>
<evidence type="ECO:0000256" key="1">
    <source>
        <dbReference type="ARBA" id="ARBA00010945"/>
    </source>
</evidence>
<protein>
    <recommendedName>
        <fullName evidence="2">UmuC domain-containing protein</fullName>
    </recommendedName>
</protein>
<dbReference type="SUPFAM" id="SSF100879">
    <property type="entry name" value="Lesion bypass DNA polymerase (Y-family), little finger domain"/>
    <property type="match status" value="1"/>
</dbReference>
<feature type="domain" description="UmuC" evidence="2">
    <location>
        <begin position="10"/>
        <end position="193"/>
    </location>
</feature>
<evidence type="ECO:0000313" key="3">
    <source>
        <dbReference type="EMBL" id="OGM25008.1"/>
    </source>
</evidence>
<dbReference type="PANTHER" id="PTHR11076">
    <property type="entry name" value="DNA REPAIR POLYMERASE UMUC / TRANSFERASE FAMILY MEMBER"/>
    <property type="match status" value="1"/>
</dbReference>
<dbReference type="GO" id="GO:0009432">
    <property type="term" value="P:SOS response"/>
    <property type="evidence" value="ECO:0007669"/>
    <property type="project" value="TreeGrafter"/>
</dbReference>
<evidence type="ECO:0000313" key="4">
    <source>
        <dbReference type="Proteomes" id="UP000178851"/>
    </source>
</evidence>
<dbReference type="GO" id="GO:0003684">
    <property type="term" value="F:damaged DNA binding"/>
    <property type="evidence" value="ECO:0007669"/>
    <property type="project" value="InterPro"/>
</dbReference>
<dbReference type="SUPFAM" id="SSF56672">
    <property type="entry name" value="DNA/RNA polymerases"/>
    <property type="match status" value="1"/>
</dbReference>
<dbReference type="InterPro" id="IPR017961">
    <property type="entry name" value="DNA_pol_Y-fam_little_finger"/>
</dbReference>
<dbReference type="PANTHER" id="PTHR11076:SF33">
    <property type="entry name" value="DNA POLYMERASE KAPPA"/>
    <property type="match status" value="1"/>
</dbReference>
<accession>A0A1F7YEI0</accession>
<dbReference type="Gene3D" id="3.40.1170.60">
    <property type="match status" value="1"/>
</dbReference>
<dbReference type="InterPro" id="IPR043502">
    <property type="entry name" value="DNA/RNA_pol_sf"/>
</dbReference>
<gene>
    <name evidence="3" type="ORF">A2627_05070</name>
</gene>